<evidence type="ECO:0000256" key="1">
    <source>
        <dbReference type="ARBA" id="ARBA00004974"/>
    </source>
</evidence>
<keyword evidence="6" id="KW-0274">FAD</keyword>
<dbReference type="PANTHER" id="PTHR18968">
    <property type="entry name" value="THIAMINE PYROPHOSPHATE ENZYMES"/>
    <property type="match status" value="1"/>
</dbReference>
<feature type="domain" description="Thiamine pyrophosphate enzyme TPP-binding" evidence="12">
    <location>
        <begin position="385"/>
        <end position="513"/>
    </location>
</feature>
<dbReference type="Pfam" id="PF00205">
    <property type="entry name" value="TPP_enzyme_M"/>
    <property type="match status" value="1"/>
</dbReference>
<dbReference type="CDD" id="cd07035">
    <property type="entry name" value="TPP_PYR_POX_like"/>
    <property type="match status" value="1"/>
</dbReference>
<keyword evidence="7 10" id="KW-0786">Thiamine pyrophosphate</keyword>
<evidence type="ECO:0000256" key="4">
    <source>
        <dbReference type="ARBA" id="ARBA00013145"/>
    </source>
</evidence>
<dbReference type="Gene3D" id="3.40.50.1220">
    <property type="entry name" value="TPP-binding domain"/>
    <property type="match status" value="1"/>
</dbReference>
<evidence type="ECO:0000256" key="5">
    <source>
        <dbReference type="ARBA" id="ARBA00022630"/>
    </source>
</evidence>
<dbReference type="InterPro" id="IPR029061">
    <property type="entry name" value="THDP-binding"/>
</dbReference>
<dbReference type="EC" id="2.2.1.6" evidence="4"/>
<evidence type="ECO:0000256" key="7">
    <source>
        <dbReference type="ARBA" id="ARBA00023052"/>
    </source>
</evidence>
<dbReference type="InterPro" id="IPR045229">
    <property type="entry name" value="TPP_enz"/>
</dbReference>
<comment type="caution">
    <text evidence="14">The sequence shown here is derived from an EMBL/GenBank/DDBJ whole genome shotgun (WGS) entry which is preliminary data.</text>
</comment>
<dbReference type="InterPro" id="IPR011766">
    <property type="entry name" value="TPP_enzyme_TPP-bd"/>
</dbReference>
<dbReference type="Proteomes" id="UP001335729">
    <property type="component" value="Unassembled WGS sequence"/>
</dbReference>
<dbReference type="EMBL" id="JAZDUE010000016">
    <property type="protein sequence ID" value="MEE4025086.1"/>
    <property type="molecule type" value="Genomic_DNA"/>
</dbReference>
<dbReference type="InterPro" id="IPR012000">
    <property type="entry name" value="Thiamin_PyroP_enz_cen_dom"/>
</dbReference>
<comment type="catalytic activity">
    <reaction evidence="9">
        <text>2 pyruvate + H(+) = (2S)-2-acetolactate + CO2</text>
        <dbReference type="Rhea" id="RHEA:25249"/>
        <dbReference type="ChEBI" id="CHEBI:15361"/>
        <dbReference type="ChEBI" id="CHEBI:15378"/>
        <dbReference type="ChEBI" id="CHEBI:16526"/>
        <dbReference type="ChEBI" id="CHEBI:58476"/>
        <dbReference type="EC" id="2.2.1.6"/>
    </reaction>
</comment>
<evidence type="ECO:0000313" key="15">
    <source>
        <dbReference type="Proteomes" id="UP001335729"/>
    </source>
</evidence>
<evidence type="ECO:0000259" key="11">
    <source>
        <dbReference type="Pfam" id="PF00205"/>
    </source>
</evidence>
<evidence type="ECO:0000256" key="2">
    <source>
        <dbReference type="ARBA" id="ARBA00005025"/>
    </source>
</evidence>
<accession>A0ABU7MXN6</accession>
<dbReference type="PANTHER" id="PTHR18968:SF13">
    <property type="entry name" value="ACETOLACTATE SYNTHASE CATALYTIC SUBUNIT, MITOCHONDRIAL"/>
    <property type="match status" value="1"/>
</dbReference>
<dbReference type="InterPro" id="IPR029035">
    <property type="entry name" value="DHS-like_NAD/FAD-binding_dom"/>
</dbReference>
<comment type="pathway">
    <text evidence="1">Amino-acid biosynthesis; L-isoleucine biosynthesis; L-isoleucine from 2-oxobutanoate: step 1/4.</text>
</comment>
<evidence type="ECO:0000256" key="9">
    <source>
        <dbReference type="ARBA" id="ARBA00048670"/>
    </source>
</evidence>
<gene>
    <name evidence="14" type="ORF">V1Y59_18520</name>
</gene>
<dbReference type="InterPro" id="IPR012001">
    <property type="entry name" value="Thiamin_PyroP_enz_TPP-bd_dom"/>
</dbReference>
<keyword evidence="5" id="KW-0285">Flavoprotein</keyword>
<dbReference type="RefSeq" id="WP_330506431.1">
    <property type="nucleotide sequence ID" value="NZ_JAZDUE010000016.1"/>
</dbReference>
<dbReference type="CDD" id="cd00568">
    <property type="entry name" value="TPP_enzymes"/>
    <property type="match status" value="1"/>
</dbReference>
<keyword evidence="8" id="KW-0100">Branched-chain amino acid biosynthesis</keyword>
<comment type="pathway">
    <text evidence="2">Amino-acid biosynthesis; L-valine biosynthesis; L-valine from pyruvate: step 1/4.</text>
</comment>
<evidence type="ECO:0000256" key="3">
    <source>
        <dbReference type="ARBA" id="ARBA00007812"/>
    </source>
</evidence>
<dbReference type="SUPFAM" id="SSF52467">
    <property type="entry name" value="DHS-like NAD/FAD-binding domain"/>
    <property type="match status" value="1"/>
</dbReference>
<dbReference type="Pfam" id="PF02775">
    <property type="entry name" value="TPP_enzyme_C"/>
    <property type="match status" value="1"/>
</dbReference>
<comment type="similarity">
    <text evidence="3 10">Belongs to the TPP enzyme family.</text>
</comment>
<dbReference type="Gene3D" id="3.40.50.970">
    <property type="match status" value="2"/>
</dbReference>
<proteinExistence type="inferred from homology"/>
<keyword evidence="15" id="KW-1185">Reference proteome</keyword>
<dbReference type="Pfam" id="PF02776">
    <property type="entry name" value="TPP_enzyme_N"/>
    <property type="match status" value="1"/>
</dbReference>
<feature type="domain" description="Thiamine pyrophosphate enzyme central" evidence="11">
    <location>
        <begin position="190"/>
        <end position="320"/>
    </location>
</feature>
<keyword evidence="8" id="KW-0028">Amino-acid biosynthesis</keyword>
<protein>
    <recommendedName>
        <fullName evidence="4">acetolactate synthase</fullName>
        <ecNumber evidence="4">2.2.1.6</ecNumber>
    </recommendedName>
</protein>
<reference evidence="14 15" key="1">
    <citation type="submission" date="2024-01" db="EMBL/GenBank/DDBJ databases">
        <title>Draft genome sequence of Gordonia sp. PKS22-38.</title>
        <authorList>
            <person name="Suphannarot A."/>
            <person name="Mingma R."/>
        </authorList>
    </citation>
    <scope>NUCLEOTIDE SEQUENCE [LARGE SCALE GENOMIC DNA]</scope>
    <source>
        <strain evidence="14 15">PKS22-38</strain>
    </source>
</reference>
<sequence length="552" mass="57312">MTTYGPTVADVVGRTLADLGVGHVFGVVGSGNFTMTNALRAGGVPFTAARHEGGAAMMADGYSRMSSRVGVVSLHQGCGLTNAMTGIAEAAKSRTPMIVLTADSPAAALRSNFRVDQESMVTSVGAVSERVYSAQTVVADVTRAYRIAVTQRRTVVLNVAIDVAASAASVEGPIDAVVEAPRVRPNAEAVAHLVDAIRASSKPVFVAGRGGRGAGPEIAALAEASGALLATSAVAHGLFVDDEYALGISGGFSTPTSAELIADADLIVGWGCALNMWTMRHGKLIGSETTVVQVDDDVDAIGAHRPATFGVVGDCGLTAQDVLAELGQSDVPRYRTAEVVARIAKDSRWQHVPVDDSSTDDRIDPRALTIALDEILPAERVVSIDSGNFMGYPATHLSVPDEYGFCFTQAFQSIGLGLGTAIGAAIAQPQRLPVLGTGDGGFLMSIADLETAVRIGLPLVVIVYNDAAYGAEVHHFTGVDHATVTFPDTDIAAIAEGFGARGVTVRTLDDLDGVRQWVDEFRSTGSARPLVVDAKIADDGGSWWLAEAFAGH</sequence>
<evidence type="ECO:0000313" key="14">
    <source>
        <dbReference type="EMBL" id="MEE4025086.1"/>
    </source>
</evidence>
<name>A0ABU7MXN6_9ACTN</name>
<evidence type="ECO:0000259" key="12">
    <source>
        <dbReference type="Pfam" id="PF02775"/>
    </source>
</evidence>
<feature type="domain" description="Thiamine pyrophosphate enzyme N-terminal TPP-binding" evidence="13">
    <location>
        <begin position="7"/>
        <end position="110"/>
    </location>
</feature>
<organism evidence="14 15">
    <name type="scientific">Gordonia prachuapensis</name>
    <dbReference type="NCBI Taxonomy" id="3115651"/>
    <lineage>
        <taxon>Bacteria</taxon>
        <taxon>Bacillati</taxon>
        <taxon>Actinomycetota</taxon>
        <taxon>Actinomycetes</taxon>
        <taxon>Mycobacteriales</taxon>
        <taxon>Gordoniaceae</taxon>
        <taxon>Gordonia</taxon>
    </lineage>
</organism>
<evidence type="ECO:0000256" key="8">
    <source>
        <dbReference type="ARBA" id="ARBA00023304"/>
    </source>
</evidence>
<evidence type="ECO:0000256" key="10">
    <source>
        <dbReference type="RuleBase" id="RU362132"/>
    </source>
</evidence>
<dbReference type="SUPFAM" id="SSF52518">
    <property type="entry name" value="Thiamin diphosphate-binding fold (THDP-binding)"/>
    <property type="match status" value="2"/>
</dbReference>
<evidence type="ECO:0000256" key="6">
    <source>
        <dbReference type="ARBA" id="ARBA00022827"/>
    </source>
</evidence>
<evidence type="ECO:0000259" key="13">
    <source>
        <dbReference type="Pfam" id="PF02776"/>
    </source>
</evidence>